<accession>A0A1X2HRK3</accession>
<dbReference type="InParanoid" id="A0A1X2HRK3"/>
<dbReference type="Pfam" id="PF16661">
    <property type="entry name" value="Lactamase_B_6"/>
    <property type="match status" value="1"/>
</dbReference>
<keyword evidence="5" id="KW-1185">Reference proteome</keyword>
<dbReference type="GO" id="GO:0034472">
    <property type="term" value="P:snRNA 3'-end processing"/>
    <property type="evidence" value="ECO:0007669"/>
    <property type="project" value="TreeGrafter"/>
</dbReference>
<comment type="caution">
    <text evidence="4">The sequence shown here is derived from an EMBL/GenBank/DDBJ whole genome shotgun (WGS) entry which is preliminary data.</text>
</comment>
<dbReference type="OrthoDB" id="5600060at2759"/>
<dbReference type="InterPro" id="IPR036866">
    <property type="entry name" value="RibonucZ/Hydroxyglut_hydro"/>
</dbReference>
<name>A0A1X2HRK3_SYNRA</name>
<dbReference type="InterPro" id="IPR001279">
    <property type="entry name" value="Metallo-B-lactamas"/>
</dbReference>
<dbReference type="OMA" id="YMEASIV"/>
<dbReference type="InterPro" id="IPR027074">
    <property type="entry name" value="Integrator_9su"/>
</dbReference>
<dbReference type="PANTHER" id="PTHR46094:SF1">
    <property type="entry name" value="INTEGRATOR COMPLEX SUBUNIT 9"/>
    <property type="match status" value="1"/>
</dbReference>
<dbReference type="Proteomes" id="UP000242180">
    <property type="component" value="Unassembled WGS sequence"/>
</dbReference>
<evidence type="ECO:0000313" key="5">
    <source>
        <dbReference type="Proteomes" id="UP000242180"/>
    </source>
</evidence>
<dbReference type="AlphaFoldDB" id="A0A1X2HRK3"/>
<keyword evidence="2" id="KW-0539">Nucleus</keyword>
<sequence>MGLPTAVADAAAAAAVAAAGSSSGSGSSKFALDVNYSIAQGRLESCEERVVFRTPNLDVDINSINLVLISNSDTMLGLPFLTEYMGYKGKIVAVEPAIEFARHRMEELVAYYGRSESGSGIHPEMASHFSQLGGMADKCTLDGWRSIYTLTDIDAALKKVQPVRYGEQLSLFNVIQYEARKSGMSLGSANWLLQTVNSKIVLVNASSALRDRHPAPIDFDIMDNADVVLVSGAQMSNPSDRGDAYTTSIKKVLAKTAHTLHMGGNVLLPISTMNAVFDWLPRLSKHLDSIDTPRPIYLLGVSASKSIKYGNISGEWMTQVQHERMFASEKPLEIVDGATVHVFNDLAALSRIELRHPCVVIAGDSLCFGKGPLAWCLQHLYNPSRPNNCIIITDPATTPAGVENGPTHHWEFCFAPIDARMTLTAVVRWILSHDSKPNQRIILPKNGVADQLLEQWTDVLSGKKMHQYDYGSPTRIPLDEKYVDIHISQEMERLLRPLPDERVFGQYVCDFDGVLVAHDNRYELRPITKSSESRRLIPKE</sequence>
<organism evidence="4 5">
    <name type="scientific">Syncephalastrum racemosum</name>
    <name type="common">Filamentous fungus</name>
    <dbReference type="NCBI Taxonomy" id="13706"/>
    <lineage>
        <taxon>Eukaryota</taxon>
        <taxon>Fungi</taxon>
        <taxon>Fungi incertae sedis</taxon>
        <taxon>Mucoromycota</taxon>
        <taxon>Mucoromycotina</taxon>
        <taxon>Mucoromycetes</taxon>
        <taxon>Mucorales</taxon>
        <taxon>Syncephalastraceae</taxon>
        <taxon>Syncephalastrum</taxon>
    </lineage>
</organism>
<evidence type="ECO:0000259" key="3">
    <source>
        <dbReference type="Pfam" id="PF16661"/>
    </source>
</evidence>
<feature type="domain" description="Metallo-beta-lactamase" evidence="3">
    <location>
        <begin position="61"/>
        <end position="213"/>
    </location>
</feature>
<dbReference type="Gene3D" id="3.60.15.10">
    <property type="entry name" value="Ribonuclease Z/Hydroxyacylglutathione hydrolase-like"/>
    <property type="match status" value="1"/>
</dbReference>
<dbReference type="STRING" id="13706.A0A1X2HRK3"/>
<evidence type="ECO:0000256" key="1">
    <source>
        <dbReference type="ARBA" id="ARBA00004123"/>
    </source>
</evidence>
<dbReference type="SUPFAM" id="SSF56281">
    <property type="entry name" value="Metallo-hydrolase/oxidoreductase"/>
    <property type="match status" value="1"/>
</dbReference>
<gene>
    <name evidence="4" type="ORF">BCR43DRAFT_500263</name>
</gene>
<dbReference type="EMBL" id="MCGN01000001">
    <property type="protein sequence ID" value="ORZ02171.1"/>
    <property type="molecule type" value="Genomic_DNA"/>
</dbReference>
<evidence type="ECO:0000256" key="2">
    <source>
        <dbReference type="ARBA" id="ARBA00023242"/>
    </source>
</evidence>
<protein>
    <submittedName>
        <fullName evidence="4">Beta-lactamase-like protein</fullName>
    </submittedName>
</protein>
<proteinExistence type="predicted"/>
<evidence type="ECO:0000313" key="4">
    <source>
        <dbReference type="EMBL" id="ORZ02171.1"/>
    </source>
</evidence>
<dbReference type="PANTHER" id="PTHR46094">
    <property type="entry name" value="INTEGRATOR COMPLEX SUBUNIT 9"/>
    <property type="match status" value="1"/>
</dbReference>
<dbReference type="GO" id="GO:0032039">
    <property type="term" value="C:integrator complex"/>
    <property type="evidence" value="ECO:0007669"/>
    <property type="project" value="InterPro"/>
</dbReference>
<reference evidence="4 5" key="1">
    <citation type="submission" date="2016-07" db="EMBL/GenBank/DDBJ databases">
        <title>Pervasive Adenine N6-methylation of Active Genes in Fungi.</title>
        <authorList>
            <consortium name="DOE Joint Genome Institute"/>
            <person name="Mondo S.J."/>
            <person name="Dannebaum R.O."/>
            <person name="Kuo R.C."/>
            <person name="Labutti K."/>
            <person name="Haridas S."/>
            <person name="Kuo A."/>
            <person name="Salamov A."/>
            <person name="Ahrendt S.R."/>
            <person name="Lipzen A."/>
            <person name="Sullivan W."/>
            <person name="Andreopoulos W.B."/>
            <person name="Clum A."/>
            <person name="Lindquist E."/>
            <person name="Daum C."/>
            <person name="Ramamoorthy G.K."/>
            <person name="Gryganskyi A."/>
            <person name="Culley D."/>
            <person name="Magnuson J.K."/>
            <person name="James T.Y."/>
            <person name="O'Malley M.A."/>
            <person name="Stajich J.E."/>
            <person name="Spatafora J.W."/>
            <person name="Visel A."/>
            <person name="Grigoriev I.V."/>
        </authorList>
    </citation>
    <scope>NUCLEOTIDE SEQUENCE [LARGE SCALE GENOMIC DNA]</scope>
    <source>
        <strain evidence="4 5">NRRL 2496</strain>
    </source>
</reference>
<comment type="subcellular location">
    <subcellularLocation>
        <location evidence="1">Nucleus</location>
    </subcellularLocation>
</comment>